<organism evidence="2">
    <name type="scientific">Arthroderma gypseum (strain ATCC MYA-4604 / CBS 118893)</name>
    <name type="common">Microsporum gypseum</name>
    <dbReference type="NCBI Taxonomy" id="535722"/>
    <lineage>
        <taxon>Eukaryota</taxon>
        <taxon>Fungi</taxon>
        <taxon>Dikarya</taxon>
        <taxon>Ascomycota</taxon>
        <taxon>Pezizomycotina</taxon>
        <taxon>Eurotiomycetes</taxon>
        <taxon>Eurotiomycetidae</taxon>
        <taxon>Onygenales</taxon>
        <taxon>Arthrodermataceae</taxon>
        <taxon>Nannizzia</taxon>
    </lineage>
</organism>
<dbReference type="RefSeq" id="XP_003170469.1">
    <property type="nucleotide sequence ID" value="XM_003170421.1"/>
</dbReference>
<sequence>MHDMREDIENHFQFVDEIWEDEFWFVQAWRVGGSLRRTADSRFMVPKDFEHYTYCYLTWSPRVDTRASSPLNIEASIMRLEDQEQQRKTGPSCWQRASYREAGFKRLTMNLPGPAGLGEDFPCILIGRTMLPA</sequence>
<protein>
    <submittedName>
        <fullName evidence="1">Uncharacterized protein</fullName>
    </submittedName>
</protein>
<evidence type="ECO:0000313" key="2">
    <source>
        <dbReference type="Proteomes" id="UP000002669"/>
    </source>
</evidence>
<dbReference type="HOGENOM" id="CLU_1906251_0_0_1"/>
<dbReference type="InParanoid" id="E4V3Y2"/>
<keyword evidence="2" id="KW-1185">Reference proteome</keyword>
<dbReference type="GeneID" id="10025710"/>
<dbReference type="AlphaFoldDB" id="E4V3Y2"/>
<name>E4V3Y2_ARTGP</name>
<dbReference type="EMBL" id="DS989828">
    <property type="protein sequence ID" value="EFR04706.1"/>
    <property type="molecule type" value="Genomic_DNA"/>
</dbReference>
<reference evidence="2" key="1">
    <citation type="journal article" date="2012" name="MBio">
        <title>Comparative genome analysis of Trichophyton rubrum and related dermatophytes reveals candidate genes involved in infection.</title>
        <authorList>
            <person name="Martinez D.A."/>
            <person name="Oliver B.G."/>
            <person name="Graeser Y."/>
            <person name="Goldberg J.M."/>
            <person name="Li W."/>
            <person name="Martinez-Rossi N.M."/>
            <person name="Monod M."/>
            <person name="Shelest E."/>
            <person name="Barton R.C."/>
            <person name="Birch E."/>
            <person name="Brakhage A.A."/>
            <person name="Chen Z."/>
            <person name="Gurr S.J."/>
            <person name="Heiman D."/>
            <person name="Heitman J."/>
            <person name="Kosti I."/>
            <person name="Rossi A."/>
            <person name="Saif S."/>
            <person name="Samalova M."/>
            <person name="Saunders C.W."/>
            <person name="Shea T."/>
            <person name="Summerbell R.C."/>
            <person name="Xu J."/>
            <person name="Young S."/>
            <person name="Zeng Q."/>
            <person name="Birren B.W."/>
            <person name="Cuomo C.A."/>
            <person name="White T.C."/>
        </authorList>
    </citation>
    <scope>NUCLEOTIDE SEQUENCE [LARGE SCALE GENOMIC DNA]</scope>
    <source>
        <strain evidence="2">ATCC MYA-4604 / CBS 118893</strain>
    </source>
</reference>
<proteinExistence type="predicted"/>
<evidence type="ECO:0000313" key="1">
    <source>
        <dbReference type="EMBL" id="EFR04706.1"/>
    </source>
</evidence>
<dbReference type="Proteomes" id="UP000002669">
    <property type="component" value="Unassembled WGS sequence"/>
</dbReference>
<dbReference type="VEuPathDB" id="FungiDB:MGYG_07714"/>
<gene>
    <name evidence="1" type="ORF">MGYG_07714</name>
</gene>
<accession>E4V3Y2</accession>